<keyword evidence="1" id="KW-0812">Transmembrane</keyword>
<evidence type="ECO:0000313" key="2">
    <source>
        <dbReference type="EMBL" id="MDR7364190.1"/>
    </source>
</evidence>
<accession>A0ABU2C0N5</accession>
<reference evidence="2 3" key="1">
    <citation type="submission" date="2023-07" db="EMBL/GenBank/DDBJ databases">
        <title>Sequencing the genomes of 1000 actinobacteria strains.</title>
        <authorList>
            <person name="Klenk H.-P."/>
        </authorList>
    </citation>
    <scope>NUCLEOTIDE SEQUENCE [LARGE SCALE GENOMIC DNA]</scope>
    <source>
        <strain evidence="2 3">DSM 19426</strain>
    </source>
</reference>
<keyword evidence="1" id="KW-0472">Membrane</keyword>
<feature type="transmembrane region" description="Helical" evidence="1">
    <location>
        <begin position="156"/>
        <end position="177"/>
    </location>
</feature>
<dbReference type="RefSeq" id="WP_310305559.1">
    <property type="nucleotide sequence ID" value="NZ_BAAAPS010000005.1"/>
</dbReference>
<keyword evidence="1" id="KW-1133">Transmembrane helix</keyword>
<evidence type="ECO:0000256" key="1">
    <source>
        <dbReference type="SAM" id="Phobius"/>
    </source>
</evidence>
<evidence type="ECO:0000313" key="3">
    <source>
        <dbReference type="Proteomes" id="UP001183648"/>
    </source>
</evidence>
<dbReference type="EMBL" id="JAVDYG010000001">
    <property type="protein sequence ID" value="MDR7364190.1"/>
    <property type="molecule type" value="Genomic_DNA"/>
</dbReference>
<comment type="caution">
    <text evidence="2">The sequence shown here is derived from an EMBL/GenBank/DDBJ whole genome shotgun (WGS) entry which is preliminary data.</text>
</comment>
<organism evidence="2 3">
    <name type="scientific">Nocardioides marmoribigeumensis</name>
    <dbReference type="NCBI Taxonomy" id="433649"/>
    <lineage>
        <taxon>Bacteria</taxon>
        <taxon>Bacillati</taxon>
        <taxon>Actinomycetota</taxon>
        <taxon>Actinomycetes</taxon>
        <taxon>Propionibacteriales</taxon>
        <taxon>Nocardioidaceae</taxon>
        <taxon>Nocardioides</taxon>
    </lineage>
</organism>
<feature type="transmembrane region" description="Helical" evidence="1">
    <location>
        <begin position="78"/>
        <end position="96"/>
    </location>
</feature>
<keyword evidence="3" id="KW-1185">Reference proteome</keyword>
<gene>
    <name evidence="2" type="ORF">J2S63_003743</name>
</gene>
<name>A0ABU2C0N5_9ACTN</name>
<feature type="transmembrane region" description="Helical" evidence="1">
    <location>
        <begin position="108"/>
        <end position="129"/>
    </location>
</feature>
<proteinExistence type="predicted"/>
<evidence type="ECO:0008006" key="4">
    <source>
        <dbReference type="Google" id="ProtNLM"/>
    </source>
</evidence>
<feature type="transmembrane region" description="Helical" evidence="1">
    <location>
        <begin position="189"/>
        <end position="208"/>
    </location>
</feature>
<protein>
    <recommendedName>
        <fullName evidence="4">DUF4386 family protein</fullName>
    </recommendedName>
</protein>
<sequence>MTTTSSTTADLRPAAPGSGPPLSAAARVGAGLCLVLAALTNGLAQYAGELLVPELDDFSAQIVWGADHRAVHVTEQTLLLLSLGVLPLGLLGLAHLTRFAAPRLSAVAVLLVLWGMWGFHNVVALGYAAGTVGPDAIGTGSAVALNEAYLEHTGTMLTALLPHLLGSFLGLLVLVAAGLRGRSLPRVPLVLLATFLVWDFLLPSYGVLEPHLLLAVSLAWLGVHVLRLPQASWVAGPSTRRDGRQVDQDA</sequence>
<dbReference type="Proteomes" id="UP001183648">
    <property type="component" value="Unassembled WGS sequence"/>
</dbReference>